<accession>A0A9R1L5R5</accession>
<proteinExistence type="predicted"/>
<dbReference type="Proteomes" id="UP000815260">
    <property type="component" value="Chromosome 6A"/>
</dbReference>
<organism evidence="2">
    <name type="scientific">Triticum aestivum</name>
    <name type="common">Wheat</name>
    <dbReference type="NCBI Taxonomy" id="4565"/>
    <lineage>
        <taxon>Eukaryota</taxon>
        <taxon>Viridiplantae</taxon>
        <taxon>Streptophyta</taxon>
        <taxon>Embryophyta</taxon>
        <taxon>Tracheophyta</taxon>
        <taxon>Spermatophyta</taxon>
        <taxon>Magnoliopsida</taxon>
        <taxon>Liliopsida</taxon>
        <taxon>Poales</taxon>
        <taxon>Poaceae</taxon>
        <taxon>BOP clade</taxon>
        <taxon>Pooideae</taxon>
        <taxon>Triticodae</taxon>
        <taxon>Triticeae</taxon>
        <taxon>Triticinae</taxon>
        <taxon>Triticum</taxon>
    </lineage>
</organism>
<dbReference type="AlphaFoldDB" id="A0A9R1L5R5"/>
<keyword evidence="1" id="KW-1133">Transmembrane helix</keyword>
<dbReference type="Gramene" id="TraesROB_scaffold_010318_01G000400.1">
    <property type="protein sequence ID" value="TraesROB_scaffold_010318_01G000400.1"/>
    <property type="gene ID" value="TraesROB_scaffold_010318_01G000400"/>
</dbReference>
<evidence type="ECO:0008006" key="3">
    <source>
        <dbReference type="Google" id="ProtNLM"/>
    </source>
</evidence>
<sequence>MKAPRWISWSPKNPGRRYYNCGKALGVDCRYFIWHDDPHSPFVSMLLGDLRDVVYRLKDQLRNENDLLNASLSKNKLLDAYVCDLEVKHHGEVAVLKKKIQNLQFCLVVAVLFCHFLLLEMIYIIKKISLRM</sequence>
<evidence type="ECO:0000313" key="2">
    <source>
        <dbReference type="EMBL" id="KAF7078625.1"/>
    </source>
</evidence>
<keyword evidence="1" id="KW-0472">Membrane</keyword>
<name>A0A9R1L5R5_WHEAT</name>
<dbReference type="Gramene" id="TraesCLE_scaffold_117403_01G000100.1">
    <property type="protein sequence ID" value="TraesCLE_scaffold_117403_01G000100.1"/>
    <property type="gene ID" value="TraesCLE_scaffold_117403_01G000100"/>
</dbReference>
<feature type="transmembrane region" description="Helical" evidence="1">
    <location>
        <begin position="105"/>
        <end position="125"/>
    </location>
</feature>
<dbReference type="PANTHER" id="PTHR33248">
    <property type="entry name" value="ZINC ION-BINDING PROTEIN"/>
    <property type="match status" value="1"/>
</dbReference>
<evidence type="ECO:0000256" key="1">
    <source>
        <dbReference type="SAM" id="Phobius"/>
    </source>
</evidence>
<keyword evidence="1" id="KW-0812">Transmembrane</keyword>
<protein>
    <recommendedName>
        <fullName evidence="3">Zinc finger GRF-type domain-containing protein</fullName>
    </recommendedName>
</protein>
<feature type="non-terminal residue" evidence="2">
    <location>
        <position position="132"/>
    </location>
</feature>
<comment type="caution">
    <text evidence="2">The sequence shown here is derived from an EMBL/GenBank/DDBJ whole genome shotgun (WGS) entry which is preliminary data.</text>
</comment>
<gene>
    <name evidence="2" type="ORF">CFC21_083028</name>
</gene>
<dbReference type="Gramene" id="TraesCAD_scaffold_054009_01G000400.1">
    <property type="protein sequence ID" value="TraesCAD_scaffold_054009_01G000400.1"/>
    <property type="gene ID" value="TraesCAD_scaffold_054009_01G000400"/>
</dbReference>
<reference evidence="2" key="1">
    <citation type="journal article" date="2017" name="Gigascience">
        <title>The first near-complete assembly of the hexaploid bread wheat genome, Triticum aestivum.</title>
        <authorList>
            <person name="Zimin A.V."/>
            <person name="Puiu D."/>
            <person name="Hall R."/>
            <person name="Kingan S."/>
            <person name="Clavijo B.J."/>
            <person name="Salzberg S.L."/>
        </authorList>
    </citation>
    <scope>NUCLEOTIDE SEQUENCE</scope>
    <source>
        <tissue evidence="2">Leaf</tissue>
    </source>
</reference>
<reference evidence="2" key="2">
    <citation type="submission" date="2020-03" db="EMBL/GenBank/DDBJ databases">
        <title>The second near-complete assembly of the hexaploid bread wheat (Triticum aestivum) genome.</title>
        <authorList>
            <person name="Zimin A.V."/>
            <person name="Puiu D."/>
            <person name="Shumante A."/>
            <person name="Alonge M."/>
            <person name="Salzberg S.L."/>
        </authorList>
    </citation>
    <scope>NUCLEOTIDE SEQUENCE</scope>
    <source>
        <tissue evidence="2">Leaf</tissue>
    </source>
</reference>
<dbReference type="OrthoDB" id="691490at2759"/>
<dbReference type="Gramene" id="TraesWEE_scaffold_106443_01G000100.1">
    <property type="protein sequence ID" value="TraesWEE_scaffold_106443_01G000100.1"/>
    <property type="gene ID" value="TraesWEE_scaffold_106443_01G000100"/>
</dbReference>
<dbReference type="EMBL" id="CM022226">
    <property type="protein sequence ID" value="KAF7078625.1"/>
    <property type="molecule type" value="Genomic_DNA"/>
</dbReference>